<gene>
    <name evidence="1" type="primary">AUGUSTUS-3.0.2_34881</name>
    <name evidence="1" type="ORF">TcasGA2_TC034881</name>
</gene>
<evidence type="ECO:0000313" key="1">
    <source>
        <dbReference type="EMBL" id="KYB25226.1"/>
    </source>
</evidence>
<dbReference type="EMBL" id="KQ971372">
    <property type="protein sequence ID" value="KYB25226.1"/>
    <property type="molecule type" value="Genomic_DNA"/>
</dbReference>
<evidence type="ECO:0000313" key="2">
    <source>
        <dbReference type="Proteomes" id="UP000007266"/>
    </source>
</evidence>
<keyword evidence="2" id="KW-1185">Reference proteome</keyword>
<reference evidence="1 2" key="1">
    <citation type="journal article" date="2008" name="Nature">
        <title>The genome of the model beetle and pest Tribolium castaneum.</title>
        <authorList>
            <consortium name="Tribolium Genome Sequencing Consortium"/>
            <person name="Richards S."/>
            <person name="Gibbs R.A."/>
            <person name="Weinstock G.M."/>
            <person name="Brown S.J."/>
            <person name="Denell R."/>
            <person name="Beeman R.W."/>
            <person name="Gibbs R."/>
            <person name="Beeman R.W."/>
            <person name="Brown S.J."/>
            <person name="Bucher G."/>
            <person name="Friedrich M."/>
            <person name="Grimmelikhuijzen C.J."/>
            <person name="Klingler M."/>
            <person name="Lorenzen M."/>
            <person name="Richards S."/>
            <person name="Roth S."/>
            <person name="Schroder R."/>
            <person name="Tautz D."/>
            <person name="Zdobnov E.M."/>
            <person name="Muzny D."/>
            <person name="Gibbs R.A."/>
            <person name="Weinstock G.M."/>
            <person name="Attaway T."/>
            <person name="Bell S."/>
            <person name="Buhay C.J."/>
            <person name="Chandrabose M.N."/>
            <person name="Chavez D."/>
            <person name="Clerk-Blankenburg K.P."/>
            <person name="Cree A."/>
            <person name="Dao M."/>
            <person name="Davis C."/>
            <person name="Chacko J."/>
            <person name="Dinh H."/>
            <person name="Dugan-Rocha S."/>
            <person name="Fowler G."/>
            <person name="Garner T.T."/>
            <person name="Garnes J."/>
            <person name="Gnirke A."/>
            <person name="Hawes A."/>
            <person name="Hernandez J."/>
            <person name="Hines S."/>
            <person name="Holder M."/>
            <person name="Hume J."/>
            <person name="Jhangiani S.N."/>
            <person name="Joshi V."/>
            <person name="Khan Z.M."/>
            <person name="Jackson L."/>
            <person name="Kovar C."/>
            <person name="Kowis A."/>
            <person name="Lee S."/>
            <person name="Lewis L.R."/>
            <person name="Margolis J."/>
            <person name="Morgan M."/>
            <person name="Nazareth L.V."/>
            <person name="Nguyen N."/>
            <person name="Okwuonu G."/>
            <person name="Parker D."/>
            <person name="Richards S."/>
            <person name="Ruiz S.J."/>
            <person name="Santibanez J."/>
            <person name="Savard J."/>
            <person name="Scherer S.E."/>
            <person name="Schneider B."/>
            <person name="Sodergren E."/>
            <person name="Tautz D."/>
            <person name="Vattahil S."/>
            <person name="Villasana D."/>
            <person name="White C.S."/>
            <person name="Wright R."/>
            <person name="Park Y."/>
            <person name="Beeman R.W."/>
            <person name="Lord J."/>
            <person name="Oppert B."/>
            <person name="Lorenzen M."/>
            <person name="Brown S."/>
            <person name="Wang L."/>
            <person name="Savard J."/>
            <person name="Tautz D."/>
            <person name="Richards S."/>
            <person name="Weinstock G."/>
            <person name="Gibbs R.A."/>
            <person name="Liu Y."/>
            <person name="Worley K."/>
            <person name="Weinstock G."/>
            <person name="Elsik C.G."/>
            <person name="Reese J.T."/>
            <person name="Elhaik E."/>
            <person name="Landan G."/>
            <person name="Graur D."/>
            <person name="Arensburger P."/>
            <person name="Atkinson P."/>
            <person name="Beeman R.W."/>
            <person name="Beidler J."/>
            <person name="Brown S.J."/>
            <person name="Demuth J.P."/>
            <person name="Drury D.W."/>
            <person name="Du Y.Z."/>
            <person name="Fujiwara H."/>
            <person name="Lorenzen M."/>
            <person name="Maselli V."/>
            <person name="Osanai M."/>
            <person name="Park Y."/>
            <person name="Robertson H.M."/>
            <person name="Tu Z."/>
            <person name="Wang J.J."/>
            <person name="Wang S."/>
            <person name="Richards S."/>
            <person name="Song H."/>
            <person name="Zhang L."/>
            <person name="Sodergren E."/>
            <person name="Werner D."/>
            <person name="Stanke M."/>
            <person name="Morgenstern B."/>
            <person name="Solovyev V."/>
            <person name="Kosarev P."/>
            <person name="Brown G."/>
            <person name="Chen H.C."/>
            <person name="Ermolaeva O."/>
            <person name="Hlavina W."/>
            <person name="Kapustin Y."/>
            <person name="Kiryutin B."/>
            <person name="Kitts P."/>
            <person name="Maglott D."/>
            <person name="Pruitt K."/>
            <person name="Sapojnikov V."/>
            <person name="Souvorov A."/>
            <person name="Mackey A.J."/>
            <person name="Waterhouse R.M."/>
            <person name="Wyder S."/>
            <person name="Zdobnov E.M."/>
            <person name="Zdobnov E.M."/>
            <person name="Wyder S."/>
            <person name="Kriventseva E.V."/>
            <person name="Kadowaki T."/>
            <person name="Bork P."/>
            <person name="Aranda M."/>
            <person name="Bao R."/>
            <person name="Beermann A."/>
            <person name="Berns N."/>
            <person name="Bolognesi R."/>
            <person name="Bonneton F."/>
            <person name="Bopp D."/>
            <person name="Brown S.J."/>
            <person name="Bucher G."/>
            <person name="Butts T."/>
            <person name="Chaumot A."/>
            <person name="Denell R.E."/>
            <person name="Ferrier D.E."/>
            <person name="Friedrich M."/>
            <person name="Gordon C.M."/>
            <person name="Jindra M."/>
            <person name="Klingler M."/>
            <person name="Lan Q."/>
            <person name="Lattorff H.M."/>
            <person name="Laudet V."/>
            <person name="von Levetsow C."/>
            <person name="Liu Z."/>
            <person name="Lutz R."/>
            <person name="Lynch J.A."/>
            <person name="da Fonseca R.N."/>
            <person name="Posnien N."/>
            <person name="Reuter R."/>
            <person name="Roth S."/>
            <person name="Savard J."/>
            <person name="Schinko J.B."/>
            <person name="Schmitt C."/>
            <person name="Schoppmeier M."/>
            <person name="Schroder R."/>
            <person name="Shippy T.D."/>
            <person name="Simonnet F."/>
            <person name="Marques-Souza H."/>
            <person name="Tautz D."/>
            <person name="Tomoyasu Y."/>
            <person name="Trauner J."/>
            <person name="Van der Zee M."/>
            <person name="Vervoort M."/>
            <person name="Wittkopp N."/>
            <person name="Wimmer E.A."/>
            <person name="Yang X."/>
            <person name="Jones A.K."/>
            <person name="Sattelle D.B."/>
            <person name="Ebert P.R."/>
            <person name="Nelson D."/>
            <person name="Scott J.G."/>
            <person name="Beeman R.W."/>
            <person name="Muthukrishnan S."/>
            <person name="Kramer K.J."/>
            <person name="Arakane Y."/>
            <person name="Beeman R.W."/>
            <person name="Zhu Q."/>
            <person name="Hogenkamp D."/>
            <person name="Dixit R."/>
            <person name="Oppert B."/>
            <person name="Jiang H."/>
            <person name="Zou Z."/>
            <person name="Marshall J."/>
            <person name="Elpidina E."/>
            <person name="Vinokurov K."/>
            <person name="Oppert C."/>
            <person name="Zou Z."/>
            <person name="Evans J."/>
            <person name="Lu Z."/>
            <person name="Zhao P."/>
            <person name="Sumathipala N."/>
            <person name="Altincicek B."/>
            <person name="Vilcinskas A."/>
            <person name="Williams M."/>
            <person name="Hultmark D."/>
            <person name="Hetru C."/>
            <person name="Jiang H."/>
            <person name="Grimmelikhuijzen C.J."/>
            <person name="Hauser F."/>
            <person name="Cazzamali G."/>
            <person name="Williamson M."/>
            <person name="Park Y."/>
            <person name="Li B."/>
            <person name="Tanaka Y."/>
            <person name="Predel R."/>
            <person name="Neupert S."/>
            <person name="Schachtner J."/>
            <person name="Verleyen P."/>
            <person name="Raible F."/>
            <person name="Bork P."/>
            <person name="Friedrich M."/>
            <person name="Walden K.K."/>
            <person name="Robertson H.M."/>
            <person name="Angeli S."/>
            <person name="Foret S."/>
            <person name="Bucher G."/>
            <person name="Schuetz S."/>
            <person name="Maleszka R."/>
            <person name="Wimmer E.A."/>
            <person name="Beeman R.W."/>
            <person name="Lorenzen M."/>
            <person name="Tomoyasu Y."/>
            <person name="Miller S.C."/>
            <person name="Grossmann D."/>
            <person name="Bucher G."/>
        </authorList>
    </citation>
    <scope>NUCLEOTIDE SEQUENCE [LARGE SCALE GENOMIC DNA]</scope>
    <source>
        <strain evidence="1 2">Georgia GA2</strain>
    </source>
</reference>
<organism evidence="1 2">
    <name type="scientific">Tribolium castaneum</name>
    <name type="common">Red flour beetle</name>
    <dbReference type="NCBI Taxonomy" id="7070"/>
    <lineage>
        <taxon>Eukaryota</taxon>
        <taxon>Metazoa</taxon>
        <taxon>Ecdysozoa</taxon>
        <taxon>Arthropoda</taxon>
        <taxon>Hexapoda</taxon>
        <taxon>Insecta</taxon>
        <taxon>Pterygota</taxon>
        <taxon>Neoptera</taxon>
        <taxon>Endopterygota</taxon>
        <taxon>Coleoptera</taxon>
        <taxon>Polyphaga</taxon>
        <taxon>Cucujiformia</taxon>
        <taxon>Tenebrionidae</taxon>
        <taxon>Tenebrionidae incertae sedis</taxon>
        <taxon>Tribolium</taxon>
    </lineage>
</organism>
<dbReference type="AlphaFoldDB" id="A0A139WBD8"/>
<sequence>MNLDSDRQEHIHRQNKKKQFILLYLLVSSSVAAL</sequence>
<accession>A0A139WBD8</accession>
<proteinExistence type="predicted"/>
<reference evidence="1 2" key="2">
    <citation type="journal article" date="2010" name="Nucleic Acids Res.">
        <title>BeetleBase in 2010: revisions to provide comprehensive genomic information for Tribolium castaneum.</title>
        <authorList>
            <person name="Kim H.S."/>
            <person name="Murphy T."/>
            <person name="Xia J."/>
            <person name="Caragea D."/>
            <person name="Park Y."/>
            <person name="Beeman R.W."/>
            <person name="Lorenzen M.D."/>
            <person name="Butcher S."/>
            <person name="Manak J.R."/>
            <person name="Brown S.J."/>
        </authorList>
    </citation>
    <scope>GENOME REANNOTATION</scope>
    <source>
        <strain evidence="1 2">Georgia GA2</strain>
    </source>
</reference>
<name>A0A139WBD8_TRICA</name>
<dbReference type="InParanoid" id="A0A139WBD8"/>
<dbReference type="Proteomes" id="UP000007266">
    <property type="component" value="Linkage group 9"/>
</dbReference>
<protein>
    <submittedName>
        <fullName evidence="1">Uncharacterized protein</fullName>
    </submittedName>
</protein>